<feature type="domain" description="Collectrin-like" evidence="39">
    <location>
        <begin position="24"/>
        <end position="224"/>
    </location>
</feature>
<evidence type="ECO:0000256" key="34">
    <source>
        <dbReference type="PIRSR" id="PIRSR601548-8"/>
    </source>
</evidence>
<dbReference type="PROSITE" id="PS52010">
    <property type="entry name" value="COLLECTRIN_LIKE"/>
    <property type="match status" value="2"/>
</dbReference>
<evidence type="ECO:0000256" key="22">
    <source>
        <dbReference type="ARBA" id="ARBA00023049"/>
    </source>
</evidence>
<dbReference type="OrthoDB" id="10029630at2759"/>
<dbReference type="Pfam" id="PF01401">
    <property type="entry name" value="Peptidase_M2"/>
    <property type="match status" value="1"/>
</dbReference>
<dbReference type="GO" id="GO:0004180">
    <property type="term" value="F:carboxypeptidase activity"/>
    <property type="evidence" value="ECO:0007669"/>
    <property type="project" value="UniProtKB-KW"/>
</dbReference>
<accession>A0A8K1GZE8</accession>
<evidence type="ECO:0000256" key="10">
    <source>
        <dbReference type="ARBA" id="ARBA00022475"/>
    </source>
</evidence>
<evidence type="ECO:0000256" key="14">
    <source>
        <dbReference type="ARBA" id="ARBA00022645"/>
    </source>
</evidence>
<feature type="disulfide bond" evidence="33">
    <location>
        <begin position="795"/>
        <end position="807"/>
    </location>
</feature>
<evidence type="ECO:0000256" key="7">
    <source>
        <dbReference type="ARBA" id="ARBA00004496"/>
    </source>
</evidence>
<evidence type="ECO:0000256" key="38">
    <source>
        <dbReference type="SAM" id="SignalP"/>
    </source>
</evidence>
<evidence type="ECO:0000256" key="18">
    <source>
        <dbReference type="ARBA" id="ARBA00022729"/>
    </source>
</evidence>
<evidence type="ECO:0000256" key="9">
    <source>
        <dbReference type="ARBA" id="ARBA00008139"/>
    </source>
</evidence>
<feature type="chain" id="PRO_5035460619" description="Angiotensin-converting enzyme" evidence="38">
    <location>
        <begin position="18"/>
        <end position="1176"/>
    </location>
</feature>
<keyword evidence="15 36" id="KW-0645">Protease</keyword>
<feature type="glycosylation site" description="N-linked (GlcNAc...) asparagine" evidence="29">
    <location>
        <position position="317"/>
    </location>
</feature>
<evidence type="ECO:0000256" key="5">
    <source>
        <dbReference type="ARBA" id="ARBA00004221"/>
    </source>
</evidence>
<keyword evidence="19 36" id="KW-0378">Hydrolase</keyword>
<evidence type="ECO:0000256" key="15">
    <source>
        <dbReference type="ARBA" id="ARBA00022670"/>
    </source>
</evidence>
<feature type="domain" description="Collectrin-like" evidence="39">
    <location>
        <begin position="879"/>
        <end position="1103"/>
    </location>
</feature>
<dbReference type="GO" id="GO:0005615">
    <property type="term" value="C:extracellular space"/>
    <property type="evidence" value="ECO:0007669"/>
    <property type="project" value="TreeGrafter"/>
</dbReference>
<proteinExistence type="inferred from homology"/>
<evidence type="ECO:0000256" key="21">
    <source>
        <dbReference type="ARBA" id="ARBA00022989"/>
    </source>
</evidence>
<evidence type="ECO:0000313" key="40">
    <source>
        <dbReference type="EMBL" id="TRZ26454.1"/>
    </source>
</evidence>
<dbReference type="AlphaFoldDB" id="A0A8K1GZE8"/>
<evidence type="ECO:0000256" key="23">
    <source>
        <dbReference type="ARBA" id="ARBA00023136"/>
    </source>
</evidence>
<feature type="binding site" evidence="34">
    <location>
        <position position="643"/>
    </location>
    <ligand>
        <name>Zn(2+)</name>
        <dbReference type="ChEBI" id="CHEBI:29105"/>
        <label>2</label>
        <note>catalytic</note>
    </ligand>
</feature>
<dbReference type="EC" id="3.4.-.-" evidence="36"/>
<evidence type="ECO:0000256" key="4">
    <source>
        <dbReference type="ARBA" id="ARBA00004138"/>
    </source>
</evidence>
<dbReference type="GO" id="GO:0008237">
    <property type="term" value="F:metallopeptidase activity"/>
    <property type="evidence" value="ECO:0007669"/>
    <property type="project" value="UniProtKB-KW"/>
</dbReference>
<protein>
    <recommendedName>
        <fullName evidence="36">Angiotensin-converting enzyme</fullName>
        <ecNumber evidence="36">3.4.-.-</ecNumber>
    </recommendedName>
</protein>
<evidence type="ECO:0000256" key="36">
    <source>
        <dbReference type="RuleBase" id="RU361144"/>
    </source>
</evidence>
<evidence type="ECO:0000256" key="31">
    <source>
        <dbReference type="PIRSR" id="PIRSR601548-2"/>
    </source>
</evidence>
<evidence type="ECO:0000256" key="37">
    <source>
        <dbReference type="SAM" id="Phobius"/>
    </source>
</evidence>
<evidence type="ECO:0000259" key="39">
    <source>
        <dbReference type="PROSITE" id="PS52010"/>
    </source>
</evidence>
<keyword evidence="26" id="KW-0868">Chloride</keyword>
<evidence type="ECO:0000256" key="17">
    <source>
        <dbReference type="ARBA" id="ARBA00022723"/>
    </source>
</evidence>
<dbReference type="InterPro" id="IPR031588">
    <property type="entry name" value="Collectrin_dom"/>
</dbReference>
<dbReference type="PANTHER" id="PTHR10514">
    <property type="entry name" value="ANGIOTENSIN-CONVERTING ENZYME"/>
    <property type="match status" value="1"/>
</dbReference>
<evidence type="ECO:0000256" key="29">
    <source>
        <dbReference type="PIRSR" id="PIRSR601548-10"/>
    </source>
</evidence>
<dbReference type="SUPFAM" id="SSF55486">
    <property type="entry name" value="Metalloproteases ('zincins'), catalytic domain"/>
    <property type="match status" value="1"/>
</dbReference>
<dbReference type="GO" id="GO:0046872">
    <property type="term" value="F:metal ion binding"/>
    <property type="evidence" value="ECO:0007669"/>
    <property type="project" value="UniProtKB-KW"/>
</dbReference>
<keyword evidence="23 37" id="KW-0472">Membrane</keyword>
<evidence type="ECO:0000256" key="28">
    <source>
        <dbReference type="PIRSR" id="PIRSR601548-1"/>
    </source>
</evidence>
<comment type="catalytic activity">
    <reaction evidence="1">
        <text>angiotensin I + H2O = angiotensin-(1-9) + L-leucine</text>
        <dbReference type="Rhea" id="RHEA:63532"/>
        <dbReference type="ChEBI" id="CHEBI:15377"/>
        <dbReference type="ChEBI" id="CHEBI:57427"/>
        <dbReference type="ChEBI" id="CHEBI:147350"/>
        <dbReference type="ChEBI" id="CHEBI:147351"/>
    </reaction>
    <physiologicalReaction direction="left-to-right" evidence="1">
        <dbReference type="Rhea" id="RHEA:63533"/>
    </physiologicalReaction>
</comment>
<keyword evidence="20 32" id="KW-0862">Zinc</keyword>
<evidence type="ECO:0000256" key="11">
    <source>
        <dbReference type="ARBA" id="ARBA00022490"/>
    </source>
</evidence>
<feature type="binding site" evidence="32">
    <location>
        <position position="667"/>
    </location>
    <ligand>
        <name>Zn(2+)</name>
        <dbReference type="ChEBI" id="CHEBI:29105"/>
        <label>1</label>
        <note>catalytic</note>
    </ligand>
</feature>
<keyword evidence="12" id="KW-0964">Secreted</keyword>
<comment type="subcellular location">
    <subcellularLocation>
        <location evidence="5">Apical cell membrane</location>
    </subcellularLocation>
    <subcellularLocation>
        <location evidence="6">Cell membrane</location>
        <topology evidence="6">Single-pass type I membrane protein</topology>
    </subcellularLocation>
    <subcellularLocation>
        <location evidence="4">Cell projection</location>
        <location evidence="4">Cilium</location>
    </subcellularLocation>
    <subcellularLocation>
        <location evidence="7">Cytoplasm</location>
    </subcellularLocation>
    <subcellularLocation>
        <location evidence="8">Secreted</location>
    </subcellularLocation>
</comment>
<evidence type="ECO:0000256" key="25">
    <source>
        <dbReference type="ARBA" id="ARBA00023180"/>
    </source>
</evidence>
<keyword evidence="13" id="KW-0597">Phosphoprotein</keyword>
<comment type="cofactor">
    <cofactor evidence="3">
        <name>chloride</name>
        <dbReference type="ChEBI" id="CHEBI:17996"/>
    </cofactor>
</comment>
<feature type="active site" description="Proton acceptor 1" evidence="28">
    <location>
        <position position="640"/>
    </location>
</feature>
<dbReference type="GO" id="GO:0008241">
    <property type="term" value="F:peptidyl-dipeptidase activity"/>
    <property type="evidence" value="ECO:0007669"/>
    <property type="project" value="InterPro"/>
</dbReference>
<keyword evidence="24 33" id="KW-1015">Disulfide bond</keyword>
<feature type="binding site" evidence="31">
    <location>
        <position position="779"/>
    </location>
    <ligand>
        <name>chloride</name>
        <dbReference type="ChEBI" id="CHEBI:17996"/>
        <label>1</label>
    </ligand>
</feature>
<feature type="active site" description="Proton acceptor 2" evidence="30">
    <location>
        <position position="640"/>
    </location>
</feature>
<evidence type="ECO:0000256" key="3">
    <source>
        <dbReference type="ARBA" id="ARBA00001923"/>
    </source>
</evidence>
<evidence type="ECO:0000256" key="26">
    <source>
        <dbReference type="ARBA" id="ARBA00023214"/>
    </source>
</evidence>
<dbReference type="GO" id="GO:0005929">
    <property type="term" value="C:cilium"/>
    <property type="evidence" value="ECO:0007669"/>
    <property type="project" value="UniProtKB-SubCell"/>
</dbReference>
<dbReference type="InterPro" id="IPR001548">
    <property type="entry name" value="Peptidase_M2"/>
</dbReference>
<dbReference type="PRINTS" id="PR00791">
    <property type="entry name" value="PEPDIPTASEA"/>
</dbReference>
<feature type="binding site" evidence="34">
    <location>
        <position position="639"/>
    </location>
    <ligand>
        <name>Zn(2+)</name>
        <dbReference type="ChEBI" id="CHEBI:29105"/>
        <label>2</label>
        <note>catalytic</note>
    </ligand>
</feature>
<sequence>MLRALLLTLSVVAIAHAELCKPDAQNAFKVRISIKTALGDNAYAWDANEEYLFKAMVAFAMRRYSSKSTTQISNVLLCNVTDRVSFWFVVTDSSKNVTTVPGSEVEAAIRMNRNRINNAFLLSDKTLQFLKITSTLSPPVEPSTPVWLIVFGVVLCIIVAGIVFLVVSGIQKHKKKNKDSTERENLEEKVEVTLENGIPCEALDLKAGHINGVFAADDERPSFTAQFSNNMSGEAENCSNRARVQMNIGGLLFEQMSDNSYPGDRTGSIRFYISSISYEAIISDVTQQAQKFLEEFNSRAENISYENSIASWNYNTNITEENANKMSEAGAKWSAFYEEASRNASTFPVESITDDLIKLQIQTLQERGSSVLSPEKYNRLGTVLNTMSTIYSTGTVCKINNPSECLVLEPGLDAIMADSTDYNERLWAWEGWRAGVGRMMRPLYEEYVELENEVARLNGYSDYGDYWRANYEATSPENYKYSRDQLIEDVEKTFEQIKPLYEQLHAYVRHKLGQVYGPELISSTGGLPAHLLGDMWGRFWTNLYALTVPYPAKPNIDVTSAMVEKKWDANKIFRSAEEFFVSIGLDPMTEGFWEKSMLTEPTDNRKVVCHPTAWDMGNKDYRIKMCTKVTMDDFLTAHHEMGHIEYDMAYADQPYLLRSGANEGFHEAVGEIMSLSAATPQHLKSLELLEPTFQEDEETEINFLLKQALTIVGTMPFTYMLEKWRWMVFRGEITKQEWTKRWWEMKRSIVGVVEPVPHDETYCDPAALFHVANDYSFIRYYTRTIYQFQFQEALCKAANHAGPLHKCDITNSTAAGQKLRQLLALGRSKPWTQALESVTGEKHMNAAPLLNYFEPLYEWLKKENSGRYIGWKTDWTPYSSNAIKVRISLKSALGDQAYEWDESELFLFQSSVAYAMRKYFAEVKKQDVQFQITDIHVGEQTQRVSFYITVSMPGNVSDIVPKADVENAIRMSRGRINEAFRLDDNTLEFVGILPTLAPPYEPPVTVWLIVFGVVLGLIVVGVIALIITGQRDRKSLDVQMYIHTPYQQLSIIWQHLGYAVKAPSHWRFLQHALMKSDGLRKRTVSQGSQRIVFHQSSQWLSTIKTVGASSKPQEENMFTQHILEESMVRMCEKNPMGEDPRYCFADVRDRNVYLSSGIVEDVCKNDFDEKLGIKVR</sequence>
<evidence type="ECO:0000256" key="16">
    <source>
        <dbReference type="ARBA" id="ARBA00022692"/>
    </source>
</evidence>
<dbReference type="PANTHER" id="PTHR10514:SF24">
    <property type="entry name" value="ANGIOTENSIN-CONVERTING ENZYME 2"/>
    <property type="match status" value="1"/>
</dbReference>
<dbReference type="EMBL" id="SWJQ01000013">
    <property type="protein sequence ID" value="TRZ26454.1"/>
    <property type="molecule type" value="Genomic_DNA"/>
</dbReference>
<comment type="caution">
    <text evidence="35">Lacks conserved residue(s) required for the propagation of feature annotation.</text>
</comment>
<name>A0A8K1GZE8_9PASS</name>
<comment type="catalytic activity">
    <reaction evidence="2">
        <text>angiotensin II + H2O = angiotensin-(1-7) + L-phenylalanine</text>
        <dbReference type="Rhea" id="RHEA:26554"/>
        <dbReference type="ChEBI" id="CHEBI:15377"/>
        <dbReference type="ChEBI" id="CHEBI:58095"/>
        <dbReference type="ChEBI" id="CHEBI:58506"/>
        <dbReference type="ChEBI" id="CHEBI:58922"/>
        <dbReference type="EC" id="3.4.17.23"/>
    </reaction>
    <physiologicalReaction direction="left-to-right" evidence="2">
        <dbReference type="Rhea" id="RHEA:26555"/>
    </physiologicalReaction>
</comment>
<dbReference type="GO" id="GO:0006508">
    <property type="term" value="P:proteolysis"/>
    <property type="evidence" value="ECO:0007669"/>
    <property type="project" value="UniProtKB-KW"/>
</dbReference>
<dbReference type="PROSITE" id="PS52011">
    <property type="entry name" value="PEPTIDASE_M2"/>
    <property type="match status" value="1"/>
</dbReference>
<dbReference type="Proteomes" id="UP000796761">
    <property type="component" value="Unassembled WGS sequence"/>
</dbReference>
<feature type="binding site" evidence="31">
    <location>
        <position position="471"/>
    </location>
    <ligand>
        <name>chloride</name>
        <dbReference type="ChEBI" id="CHEBI:17996"/>
        <label>1</label>
    </ligand>
</feature>
<feature type="active site" description="Proton donor 1" evidence="28">
    <location>
        <position position="770"/>
    </location>
</feature>
<evidence type="ECO:0000256" key="33">
    <source>
        <dbReference type="PIRSR" id="PIRSR601548-4"/>
    </source>
</evidence>
<evidence type="ECO:0000256" key="6">
    <source>
        <dbReference type="ARBA" id="ARBA00004251"/>
    </source>
</evidence>
<keyword evidence="17 32" id="KW-0479">Metal-binding</keyword>
<comment type="cofactor">
    <cofactor evidence="36">
        <name>Zn(2+)</name>
        <dbReference type="ChEBI" id="CHEBI:29105"/>
    </cofactor>
    <text evidence="36">Binds 1 zinc ion per subunit.</text>
</comment>
<keyword evidence="25 29" id="KW-0325">Glycoprotein</keyword>
<keyword evidence="27" id="KW-0966">Cell projection</keyword>
<dbReference type="Pfam" id="PF16959">
    <property type="entry name" value="Collectrin"/>
    <property type="match status" value="2"/>
</dbReference>
<evidence type="ECO:0000256" key="8">
    <source>
        <dbReference type="ARBA" id="ARBA00004613"/>
    </source>
</evidence>
<reference evidence="40" key="1">
    <citation type="submission" date="2019-04" db="EMBL/GenBank/DDBJ databases">
        <title>Genome assembly of Zosterops borbonicus 15179.</title>
        <authorList>
            <person name="Leroy T."/>
            <person name="Anselmetti Y."/>
            <person name="Tilak M.-K."/>
            <person name="Nabholz B."/>
        </authorList>
    </citation>
    <scope>NUCLEOTIDE SEQUENCE</scope>
    <source>
        <strain evidence="40">HGM_15179</strain>
        <tissue evidence="40">Muscle</tissue>
    </source>
</reference>
<evidence type="ECO:0000256" key="13">
    <source>
        <dbReference type="ARBA" id="ARBA00022553"/>
    </source>
</evidence>
<keyword evidence="18 38" id="KW-0732">Signal</keyword>
<feature type="transmembrane region" description="Helical" evidence="37">
    <location>
        <begin position="1006"/>
        <end position="1027"/>
    </location>
</feature>
<keyword evidence="41" id="KW-1185">Reference proteome</keyword>
<evidence type="ECO:0000256" key="1">
    <source>
        <dbReference type="ARBA" id="ARBA00000796"/>
    </source>
</evidence>
<evidence type="ECO:0000256" key="12">
    <source>
        <dbReference type="ARBA" id="ARBA00022525"/>
    </source>
</evidence>
<feature type="binding site" evidence="32">
    <location>
        <position position="643"/>
    </location>
    <ligand>
        <name>Zn(2+)</name>
        <dbReference type="ChEBI" id="CHEBI:29105"/>
        <label>1</label>
        <note>catalytic</note>
    </ligand>
</feature>
<evidence type="ECO:0000256" key="2">
    <source>
        <dbReference type="ARBA" id="ARBA00001502"/>
    </source>
</evidence>
<feature type="signal peptide" evidence="38">
    <location>
        <begin position="1"/>
        <end position="17"/>
    </location>
</feature>
<keyword evidence="22 36" id="KW-0482">Metalloprotease</keyword>
<evidence type="ECO:0000313" key="41">
    <source>
        <dbReference type="Proteomes" id="UP000796761"/>
    </source>
</evidence>
<organism evidence="40 41">
    <name type="scientific">Zosterops borbonicus</name>
    <dbReference type="NCBI Taxonomy" id="364589"/>
    <lineage>
        <taxon>Eukaryota</taxon>
        <taxon>Metazoa</taxon>
        <taxon>Chordata</taxon>
        <taxon>Craniata</taxon>
        <taxon>Vertebrata</taxon>
        <taxon>Euteleostomi</taxon>
        <taxon>Archelosauria</taxon>
        <taxon>Archosauria</taxon>
        <taxon>Dinosauria</taxon>
        <taxon>Saurischia</taxon>
        <taxon>Theropoda</taxon>
        <taxon>Coelurosauria</taxon>
        <taxon>Aves</taxon>
        <taxon>Neognathae</taxon>
        <taxon>Neoaves</taxon>
        <taxon>Telluraves</taxon>
        <taxon>Australaves</taxon>
        <taxon>Passeriformes</taxon>
        <taxon>Sylvioidea</taxon>
        <taxon>Zosteropidae</taxon>
        <taxon>Zosterops</taxon>
    </lineage>
</organism>
<evidence type="ECO:0000256" key="19">
    <source>
        <dbReference type="ARBA" id="ARBA00022801"/>
    </source>
</evidence>
<comment type="caution">
    <text evidence="40">The sequence shown here is derived from an EMBL/GenBank/DDBJ whole genome shotgun (WGS) entry which is preliminary data.</text>
</comment>
<dbReference type="GO" id="GO:0016324">
    <property type="term" value="C:apical plasma membrane"/>
    <property type="evidence" value="ECO:0007669"/>
    <property type="project" value="UniProtKB-SubCell"/>
</dbReference>
<feature type="disulfide bond" evidence="33">
    <location>
        <begin position="609"/>
        <end position="626"/>
    </location>
</feature>
<feature type="glycosylation site" description="N-linked (GlcNAc...) asparagine; partial" evidence="29">
    <location>
        <position position="400"/>
    </location>
</feature>
<feature type="transmembrane region" description="Helical" evidence="37">
    <location>
        <begin position="146"/>
        <end position="170"/>
    </location>
</feature>
<feature type="disulfide bond" evidence="33 35">
    <location>
        <begin position="397"/>
        <end position="405"/>
    </location>
</feature>
<comment type="similarity">
    <text evidence="9 35 36">Belongs to the peptidase M2 family.</text>
</comment>
<dbReference type="CDD" id="cd06461">
    <property type="entry name" value="M2_ACE"/>
    <property type="match status" value="1"/>
</dbReference>
<evidence type="ECO:0000256" key="35">
    <source>
        <dbReference type="PROSITE-ProRule" id="PRU01355"/>
    </source>
</evidence>
<evidence type="ECO:0000256" key="32">
    <source>
        <dbReference type="PIRSR" id="PIRSR601548-3"/>
    </source>
</evidence>
<keyword evidence="21 37" id="KW-1133">Transmembrane helix</keyword>
<feature type="active site" description="Proton donor 2" evidence="30">
    <location>
        <position position="770"/>
    </location>
</feature>
<feature type="binding site" evidence="34">
    <location>
        <position position="667"/>
    </location>
    <ligand>
        <name>Zn(2+)</name>
        <dbReference type="ChEBI" id="CHEBI:29105"/>
        <label>2</label>
        <note>catalytic</note>
    </ligand>
</feature>
<keyword evidence="14 36" id="KW-0121">Carboxypeptidase</keyword>
<feature type="binding site" evidence="32">
    <location>
        <position position="639"/>
    </location>
    <ligand>
        <name>Zn(2+)</name>
        <dbReference type="ChEBI" id="CHEBI:29105"/>
        <label>1</label>
        <note>catalytic</note>
    </ligand>
</feature>
<keyword evidence="16 37" id="KW-0812">Transmembrane</keyword>
<keyword evidence="11" id="KW-0963">Cytoplasm</keyword>
<dbReference type="Gene3D" id="1.10.1370.30">
    <property type="match status" value="1"/>
</dbReference>
<evidence type="ECO:0000256" key="27">
    <source>
        <dbReference type="ARBA" id="ARBA00023273"/>
    </source>
</evidence>
<dbReference type="FunFam" id="1.10.1370.30:FF:000001">
    <property type="entry name" value="Angiotensin-converting enzyme"/>
    <property type="match status" value="1"/>
</dbReference>
<evidence type="ECO:0000256" key="30">
    <source>
        <dbReference type="PIRSR" id="PIRSR601548-11"/>
    </source>
</evidence>
<evidence type="ECO:0000256" key="20">
    <source>
        <dbReference type="ARBA" id="ARBA00022833"/>
    </source>
</evidence>
<evidence type="ECO:0000256" key="24">
    <source>
        <dbReference type="ARBA" id="ARBA00023157"/>
    </source>
</evidence>
<gene>
    <name evidence="40" type="ORF">HGM15179_000611</name>
</gene>
<dbReference type="GO" id="GO:0005737">
    <property type="term" value="C:cytoplasm"/>
    <property type="evidence" value="ECO:0007669"/>
    <property type="project" value="UniProtKB-SubCell"/>
</dbReference>
<keyword evidence="10" id="KW-1003">Cell membrane</keyword>